<keyword evidence="3" id="KW-1185">Reference proteome</keyword>
<gene>
    <name evidence="2" type="ORF">C1702_11140</name>
</gene>
<protein>
    <submittedName>
        <fullName evidence="2">Uncharacterized protein</fullName>
    </submittedName>
</protein>
<proteinExistence type="predicted"/>
<keyword evidence="1" id="KW-1133">Transmembrane helix</keyword>
<feature type="transmembrane region" description="Helical" evidence="1">
    <location>
        <begin position="28"/>
        <end position="47"/>
    </location>
</feature>
<dbReference type="RefSeq" id="WP_104357785.1">
    <property type="nucleotide sequence ID" value="NZ_CP064338.1"/>
</dbReference>
<evidence type="ECO:0000313" key="2">
    <source>
        <dbReference type="EMBL" id="PPE69490.1"/>
    </source>
</evidence>
<comment type="caution">
    <text evidence="2">The sequence shown here is derived from an EMBL/GenBank/DDBJ whole genome shotgun (WGS) entry which is preliminary data.</text>
</comment>
<dbReference type="EMBL" id="PSNY01000011">
    <property type="protein sequence ID" value="PPE69490.1"/>
    <property type="molecule type" value="Genomic_DNA"/>
</dbReference>
<keyword evidence="1" id="KW-0472">Membrane</keyword>
<evidence type="ECO:0000256" key="1">
    <source>
        <dbReference type="SAM" id="Phobius"/>
    </source>
</evidence>
<name>A0A2S5T3D3_9BURK</name>
<keyword evidence="1" id="KW-0812">Transmembrane</keyword>
<sequence length="75" mass="8214">MWFSALVPILLAAAEALRDQLPQLSDYLTGWRMVAASVVVSAIVAALRVRSVTASNFDIETDRARCDFDVETGDK</sequence>
<organism evidence="2 3">
    <name type="scientific">Caldimonas thermodepolymerans</name>
    <dbReference type="NCBI Taxonomy" id="215580"/>
    <lineage>
        <taxon>Bacteria</taxon>
        <taxon>Pseudomonadati</taxon>
        <taxon>Pseudomonadota</taxon>
        <taxon>Betaproteobacteria</taxon>
        <taxon>Burkholderiales</taxon>
        <taxon>Sphaerotilaceae</taxon>
        <taxon>Caldimonas</taxon>
    </lineage>
</organism>
<evidence type="ECO:0000313" key="3">
    <source>
        <dbReference type="Proteomes" id="UP000239406"/>
    </source>
</evidence>
<dbReference type="Proteomes" id="UP000239406">
    <property type="component" value="Unassembled WGS sequence"/>
</dbReference>
<dbReference type="AlphaFoldDB" id="A0A2S5T3D3"/>
<reference evidence="2 3" key="1">
    <citation type="submission" date="2018-02" db="EMBL/GenBank/DDBJ databases">
        <title>Reclassifiation of [Polyangium] brachysporum DSM 7029 as Guopingzhaonella breviflexa gen. nov., sp. nov., a member of the family Comamonadaceae.</title>
        <authorList>
            <person name="Tang B."/>
        </authorList>
    </citation>
    <scope>NUCLEOTIDE SEQUENCE [LARGE SCALE GENOMIC DNA]</scope>
    <source>
        <strain evidence="2 3">DSM 15344</strain>
    </source>
</reference>
<accession>A0A2S5T3D3</accession>